<accession>A0A1Y2BI39</accession>
<proteinExistence type="predicted"/>
<comment type="caution">
    <text evidence="1">The sequence shown here is derived from an EMBL/GenBank/DDBJ whole genome shotgun (WGS) entry which is preliminary data.</text>
</comment>
<evidence type="ECO:0000313" key="2">
    <source>
        <dbReference type="Proteomes" id="UP000193920"/>
    </source>
</evidence>
<keyword evidence="2" id="KW-1185">Reference proteome</keyword>
<evidence type="ECO:0000313" key="1">
    <source>
        <dbReference type="EMBL" id="ORY34443.1"/>
    </source>
</evidence>
<protein>
    <recommendedName>
        <fullName evidence="3">Scaffoldin</fullName>
    </recommendedName>
</protein>
<evidence type="ECO:0008006" key="3">
    <source>
        <dbReference type="Google" id="ProtNLM"/>
    </source>
</evidence>
<name>A0A1Y2BI39_9FUNG</name>
<sequence length="2916" mass="312268">MKFDLINISVRKICCSLRNINMNINFSYILCDVKIGGGHCLQNTYYLINPDTSKQITNTIEEGRLYYCTGEGETITCAEQNQVGYYVIDAKTVYTCQDKGSGVRCKKGEVPIGTECTASNISQLFVNNEVISFCLDTTTNGKIDLTGANNGNYLVTKNSNPAIDVFGITGINENYAIVSIQDKIITLNVTYTNNLKYVYANKEKVKIMEHGDKSTVPLTASNELDEDKILELLCKDGRCIQMIRTDGETLNDGDYDDSDNKSLIRMYKCQSGECDIISGYHKAGEDYFIITTEGSVKAQQTAPASGCTKDNIGLVYKSGGGGVYRICLDENISLPLLEENVGNYVLGSGTSVSPFLSISNKMIIISDSAQDIYLDDKFKAENNRHYVVKTGTSYYAYKYIESSNNFEKIEGLLGVKNYKIHDDNSNVFDEYSLADTSSISQTDVNKWVLFNCKEGHCQQTYGYMKSGNEKKYFKYYADGTSNAILSDPTNPAEFTTCATGGTNGLMRDGELCIKYANDETKIIADTSTKKVLVLKTANGDPFYETASKNIVVEVGTNYIIYDNIYLYDNAILTYHSEKIDTTSISNSNKSDLILYDCAGDGVCSVIGGYAIKGNEFYYLNKKAASSPYSAAYTIVEGESCANSIGEIVTIGDKKYLCLDGTEKVLLENGYYPLGNTDFSGANNVFDSDTDKRKMIRITDSLIALEHSFEVTGPTNLIIDRGDEFVQYVAESKKFAISEGVDGIFVYKNLKDRNGLYSNIYEEVSLADTTAVTAQDIGSWNIFDCTDGKSDTKYFSFASTGENNIVDFTGVQCATADDIGNLLTNGELCTQGANTPVKKAMTSSALLISNEQSNIFASSESSTSIVIKATTSSFTLDYTDRFNLYKVDSNAITTPDHADFDDASKRAKIGLFECADNGICKNVSGYAYDAEGALYYDIGNTLGATETTDTANAECTNYIGKFIKISNRKYLCVSSTEKVELPILGSDVQSYILGEVASGSKLESNKMIRMTSTTIVVDKSYEGDDYLVKSDKYTAYKYSDETYSTDSSLSGLYTYKKMESLNLYKKIDIPNVALADLNDLLLFQCETGKCSVVSGTILVGDTNVKACTESNCNQSAAVTANCNALLEVGKVKVNEGTLQLCLGKTGASPAFALADVSASKVYYTSIDNANFQKVVANSDATIIAQIKPEIGYYYVTDNVFSDSGNVILKCSEESCTAETTNSSCDESNIGKFTSEKKLCLYNGKVTDVMSTTAKSYLMSYGDNSPFYQTIKPGKTGVITVGNGSITLDTSKTKVCVDANKVVTDKSGSSCSGGATEFTCSDNGLCIEGENAPVVSIKKLGPCTGVTINTCDAGSAATFCLNTDGKIYGVQANGSTCASKIESGVHVYNVATKKEITLGTDFVDTAEASNLVIYACSAGGCEQTIGYAKMKTRGTVTTEEPGSWNANYASYCKLSGGKCTQLAATETWAASTFYAFSDGVMEITNEGGKSASAGVACASGKIGLLDNNNKLCLGESSTILADYSAVSFHVLTGNLSPASIFKSLVSTTDGSTGIVITSDTNIIYYNAAVSDTSVNVINITTMKTQALGGDISGEVNNLRMYECNNGSCTRTRGYVESNSAYYEVKIDAVSASETGAADCNTIGKLKNDGNFCVDNTGVAIASTTANYIYYEGTEYKFARMLPNIVSITTLTGTIADGANAINVNTAKVVTIGTYNNLISEVGSITNLALYYCQTSKNSCIQTYGYVKTTGSIPEYLEIPKTGTNAKVASLVETCATAGTDFGKLYTGNKLCIGNAITIGFNEPGLYQFKGDACNGNPFTKSANPDIIIDVTSTSMVENPYKLNILSDGIHLLELSASKKYNDIDFANDGTVSVATALELYNCADGACTQTYGYVKVGTSYYTMEKGKTSNTATIKTACSSNVGEILTGNKLCIDGIDANAIDFESGNDSKYYVITVGETNNFIASGGSVLIKSIKNAFVFNNYDGTDSQYYIINTNGQYNYYTCGGSKTTYTNSNDASGAKIGQKIENGFYHVIANTAVEAGTGYSLFSCSNSVCEPTIGYVKNSSNTKYFTISSNESTEITSKLSSVTCSGDAKQSGGLGASDYLCLSGAGSGLKTVTADKDYLIKIDEGHNGIFENYKGKSIIVNYIANVITYNNRYSGGPLLINTGTMTTQALGSSVSDDDKGKLELYNCGVSGICERAAGYIYDGTNYFSISKTNAANNKKSADDDVEFVTSCTAANAGKVNKSESHKVCLGDSDVAFPSGGSTQYIASTGSNYYHIRAITKIITVEDITEDVIKDKTTINRELSELALFSCDINNAKKCIQTYGYIKSNDSSHEKYYAFDSTSNIAVTSDYILGSSDCAATTTDYGKLKANKLCIGNGIEIDFSDTGKYKYKYDSVAFATNPFTRSASPDVIIDVGANHMIVDGLYLNSFSDGVHLIEINANMKLTEKNFANDESITNATGLSLYNCKEGTCTQTAGYIKSSSSYYAVSKTTSAIIPTGQACSSHVGEINSTSKKLCVDGDDAKAIDFATSGTNYYHLTVSSTSAFGNGVEVIVKEIKNAFILENVNLSENGKYIVKIGEKFNLYTYTKETNVVAPDTGSTIAAYEEVEEGNIYVQTTTLSTSVLLFSCNGGSCVKSGGYIKVNDAVKKCTTTSCNSNAESSELASAEDCSTGSGDDVGKVIIVGSDLKLCRVSGTATNDAGIYLVGSSIYHIGTNVIGKVAASNGYYIVKANVITTTIEVSDSDNLVSCKGTCTSTAVASAAIGYYKNVFDSKFVIKCGGAKCVLEAVPEEACSSNIGLLKSSGLCLATGESTNKIAGFVATGGADVYYMVDYENSNSLFKSVVKTGETSKGLIKATTNSITLEKPQDSTDYCMITNTQVASTPYDETNCTNAGGSKMICGTSGECNPPPQQ</sequence>
<dbReference type="EMBL" id="MCOG01000155">
    <property type="protein sequence ID" value="ORY34443.1"/>
    <property type="molecule type" value="Genomic_DNA"/>
</dbReference>
<reference evidence="1 2" key="1">
    <citation type="submission" date="2016-08" db="EMBL/GenBank/DDBJ databases">
        <title>A Parts List for Fungal Cellulosomes Revealed by Comparative Genomics.</title>
        <authorList>
            <consortium name="DOE Joint Genome Institute"/>
            <person name="Haitjema C.H."/>
            <person name="Gilmore S.P."/>
            <person name="Henske J.K."/>
            <person name="Solomon K.V."/>
            <person name="De Groot R."/>
            <person name="Kuo A."/>
            <person name="Mondo S.J."/>
            <person name="Salamov A.A."/>
            <person name="Labutti K."/>
            <person name="Zhao Z."/>
            <person name="Chiniquy J."/>
            <person name="Barry K."/>
            <person name="Brewer H.M."/>
            <person name="Purvine S.O."/>
            <person name="Wright A.T."/>
            <person name="Boxma B."/>
            <person name="Van Alen T."/>
            <person name="Hackstein J.H."/>
            <person name="Baker S.E."/>
            <person name="Grigoriev I.V."/>
            <person name="O'Malley M.A."/>
        </authorList>
    </citation>
    <scope>NUCLEOTIDE SEQUENCE [LARGE SCALE GENOMIC DNA]</scope>
    <source>
        <strain evidence="1 2">G1</strain>
    </source>
</reference>
<gene>
    <name evidence="1" type="ORF">LY90DRAFT_673239</name>
</gene>
<organism evidence="1 2">
    <name type="scientific">Neocallimastix californiae</name>
    <dbReference type="NCBI Taxonomy" id="1754190"/>
    <lineage>
        <taxon>Eukaryota</taxon>
        <taxon>Fungi</taxon>
        <taxon>Fungi incertae sedis</taxon>
        <taxon>Chytridiomycota</taxon>
        <taxon>Chytridiomycota incertae sedis</taxon>
        <taxon>Neocallimastigomycetes</taxon>
        <taxon>Neocallimastigales</taxon>
        <taxon>Neocallimastigaceae</taxon>
        <taxon>Neocallimastix</taxon>
    </lineage>
</organism>
<dbReference type="Proteomes" id="UP000193920">
    <property type="component" value="Unassembled WGS sequence"/>
</dbReference>